<proteinExistence type="predicted"/>
<sequence>MITEEGIITGTNQAMAWVKTVRSKSCESCDSQDSCAEGGKAREMVVQVENSLNAKAGDRVVIGFGTAPMLQLSFVLYIFPVIFLIAGAVIGQNWAPAMNMDESAASILAGLAGFALSFVVVRLFNHRFANKKEFKPFLVRFARKTEPEACSKI</sequence>
<protein>
    <submittedName>
        <fullName evidence="2">Positive regulator of sigma(E), RseC/MucC</fullName>
    </submittedName>
</protein>
<keyword evidence="1" id="KW-0812">Transmembrane</keyword>
<dbReference type="PIRSF" id="PIRSF004923">
    <property type="entry name" value="RseC"/>
    <property type="match status" value="1"/>
</dbReference>
<dbReference type="InterPro" id="IPR026268">
    <property type="entry name" value="RseC"/>
</dbReference>
<feature type="transmembrane region" description="Helical" evidence="1">
    <location>
        <begin position="74"/>
        <end position="95"/>
    </location>
</feature>
<name>A0A1W2B7F3_9BACT</name>
<dbReference type="OrthoDB" id="5514770at2"/>
<dbReference type="STRING" id="1121400.SAMN02746065_10728"/>
<dbReference type="AlphaFoldDB" id="A0A1W2B7F3"/>
<dbReference type="Proteomes" id="UP000192418">
    <property type="component" value="Unassembled WGS sequence"/>
</dbReference>
<reference evidence="2 3" key="1">
    <citation type="submission" date="2017-04" db="EMBL/GenBank/DDBJ databases">
        <authorList>
            <person name="Afonso C.L."/>
            <person name="Miller P.J."/>
            <person name="Scott M.A."/>
            <person name="Spackman E."/>
            <person name="Goraichik I."/>
            <person name="Dimitrov K.M."/>
            <person name="Suarez D.L."/>
            <person name="Swayne D.E."/>
        </authorList>
    </citation>
    <scope>NUCLEOTIDE SEQUENCE [LARGE SCALE GENOMIC DNA]</scope>
    <source>
        <strain evidence="2 3">DSM 3385</strain>
    </source>
</reference>
<evidence type="ECO:0000313" key="3">
    <source>
        <dbReference type="Proteomes" id="UP000192418"/>
    </source>
</evidence>
<gene>
    <name evidence="2" type="ORF">SAMN02746065_10728</name>
</gene>
<keyword evidence="3" id="KW-1185">Reference proteome</keyword>
<evidence type="ECO:0000313" key="2">
    <source>
        <dbReference type="EMBL" id="SMC68711.1"/>
    </source>
</evidence>
<accession>A0A1W2B7F3</accession>
<dbReference type="InterPro" id="IPR007359">
    <property type="entry name" value="SigmaE_reg_RseC_MucC"/>
</dbReference>
<keyword evidence="1" id="KW-0472">Membrane</keyword>
<dbReference type="Pfam" id="PF04246">
    <property type="entry name" value="RseC_MucC"/>
    <property type="match status" value="1"/>
</dbReference>
<evidence type="ECO:0000256" key="1">
    <source>
        <dbReference type="SAM" id="Phobius"/>
    </source>
</evidence>
<dbReference type="EMBL" id="FWXY01000007">
    <property type="protein sequence ID" value="SMC68711.1"/>
    <property type="molecule type" value="Genomic_DNA"/>
</dbReference>
<dbReference type="PANTHER" id="PTHR35867">
    <property type="entry name" value="PROTEIN RSEC"/>
    <property type="match status" value="1"/>
</dbReference>
<dbReference type="RefSeq" id="WP_084068259.1">
    <property type="nucleotide sequence ID" value="NZ_FWXY01000007.1"/>
</dbReference>
<keyword evidence="1" id="KW-1133">Transmembrane helix</keyword>
<organism evidence="2 3">
    <name type="scientific">Desulfocicer vacuolatum DSM 3385</name>
    <dbReference type="NCBI Taxonomy" id="1121400"/>
    <lineage>
        <taxon>Bacteria</taxon>
        <taxon>Pseudomonadati</taxon>
        <taxon>Thermodesulfobacteriota</taxon>
        <taxon>Desulfobacteria</taxon>
        <taxon>Desulfobacterales</taxon>
        <taxon>Desulfobacteraceae</taxon>
        <taxon>Desulfocicer</taxon>
    </lineage>
</organism>
<dbReference type="PANTHER" id="PTHR35867:SF1">
    <property type="entry name" value="PROTEIN RSEC"/>
    <property type="match status" value="1"/>
</dbReference>
<feature type="transmembrane region" description="Helical" evidence="1">
    <location>
        <begin position="107"/>
        <end position="125"/>
    </location>
</feature>